<name>A0A669Q1J3_PHACC</name>
<dbReference type="InterPro" id="IPR024743">
    <property type="entry name" value="Dynein_HC_stalk"/>
</dbReference>
<dbReference type="Gene3D" id="3.40.50.300">
    <property type="entry name" value="P-loop containing nucleotide triphosphate hydrolases"/>
    <property type="match status" value="5"/>
</dbReference>
<evidence type="ECO:0000256" key="6">
    <source>
        <dbReference type="ARBA" id="ARBA00022741"/>
    </source>
</evidence>
<feature type="coiled-coil region" evidence="14">
    <location>
        <begin position="2973"/>
        <end position="3066"/>
    </location>
</feature>
<evidence type="ECO:0000259" key="19">
    <source>
        <dbReference type="Pfam" id="PF12774"/>
    </source>
</evidence>
<evidence type="ECO:0000259" key="24">
    <source>
        <dbReference type="Pfam" id="PF17857"/>
    </source>
</evidence>
<keyword evidence="3" id="KW-0963">Cytoplasm</keyword>
<dbReference type="InterPro" id="IPR041658">
    <property type="entry name" value="AAA_lid_11"/>
</dbReference>
<dbReference type="FunFam" id="1.10.8.1220:FF:000001">
    <property type="entry name" value="Dynein axonemal heavy chain 5"/>
    <property type="match status" value="1"/>
</dbReference>
<feature type="domain" description="Dynein heavy chain region D6 P-loop" evidence="16">
    <location>
        <begin position="3816"/>
        <end position="3885"/>
    </location>
</feature>
<dbReference type="Pfam" id="PF18198">
    <property type="entry name" value="AAA_lid_11"/>
    <property type="match status" value="1"/>
</dbReference>
<dbReference type="InterPro" id="IPR013594">
    <property type="entry name" value="Dynein_heavy_tail"/>
</dbReference>
<evidence type="ECO:0000256" key="10">
    <source>
        <dbReference type="ARBA" id="ARBA00023069"/>
    </source>
</evidence>
<dbReference type="FunFam" id="1.20.1270.280:FF:000003">
    <property type="entry name" value="Dynein axonemal heavy chain 17"/>
    <property type="match status" value="1"/>
</dbReference>
<evidence type="ECO:0000256" key="2">
    <source>
        <dbReference type="ARBA" id="ARBA00008887"/>
    </source>
</evidence>
<dbReference type="Pfam" id="PF12777">
    <property type="entry name" value="MT"/>
    <property type="match status" value="1"/>
</dbReference>
<comment type="subcellular location">
    <subcellularLocation>
        <location evidence="1">Cytoplasm</location>
        <location evidence="1">Cytoskeleton</location>
        <location evidence="1">Cilium axoneme</location>
    </subcellularLocation>
</comment>
<dbReference type="InterPro" id="IPR042219">
    <property type="entry name" value="AAA_lid_11_sf"/>
</dbReference>
<dbReference type="Pfam" id="PF12775">
    <property type="entry name" value="AAA_7"/>
    <property type="match status" value="1"/>
</dbReference>
<dbReference type="Gene3D" id="3.10.490.20">
    <property type="match status" value="1"/>
</dbReference>
<protein>
    <recommendedName>
        <fullName evidence="29">Dynein axonemal heavy chain 9</fullName>
    </recommendedName>
</protein>
<dbReference type="GO" id="GO:0030286">
    <property type="term" value="C:dynein complex"/>
    <property type="evidence" value="ECO:0007669"/>
    <property type="project" value="UniProtKB-KW"/>
</dbReference>
<evidence type="ECO:0000313" key="28">
    <source>
        <dbReference type="Proteomes" id="UP000472261"/>
    </source>
</evidence>
<evidence type="ECO:0000256" key="5">
    <source>
        <dbReference type="ARBA" id="ARBA00022737"/>
    </source>
</evidence>
<feature type="domain" description="Dynein heavy chain 3 AAA+ lid" evidence="24">
    <location>
        <begin position="2572"/>
        <end position="2671"/>
    </location>
</feature>
<dbReference type="FunFam" id="1.10.472.130:FF:000001">
    <property type="entry name" value="Dynein, axonemal, heavy chain 9"/>
    <property type="match status" value="1"/>
</dbReference>
<dbReference type="InterPro" id="IPR041466">
    <property type="entry name" value="Dynein_AAA5_ext"/>
</dbReference>
<feature type="domain" description="Dynein heavy chain coiled coil stalk" evidence="20">
    <location>
        <begin position="2988"/>
        <end position="3331"/>
    </location>
</feature>
<evidence type="ECO:0000259" key="26">
    <source>
        <dbReference type="Pfam" id="PF18199"/>
    </source>
</evidence>
<evidence type="ECO:0000256" key="4">
    <source>
        <dbReference type="ARBA" id="ARBA00022701"/>
    </source>
</evidence>
<keyword evidence="7" id="KW-0067">ATP-binding</keyword>
<dbReference type="InterPro" id="IPR041228">
    <property type="entry name" value="Dynein_C"/>
</dbReference>
<evidence type="ECO:0000256" key="3">
    <source>
        <dbReference type="ARBA" id="ARBA00022490"/>
    </source>
</evidence>
<evidence type="ECO:0000259" key="21">
    <source>
        <dbReference type="Pfam" id="PF12780"/>
    </source>
</evidence>
<dbReference type="Gene3D" id="1.10.472.130">
    <property type="match status" value="1"/>
</dbReference>
<dbReference type="GO" id="GO:0008569">
    <property type="term" value="F:minus-end-directed microtubule motor activity"/>
    <property type="evidence" value="ECO:0007669"/>
    <property type="project" value="InterPro"/>
</dbReference>
<dbReference type="FunFam" id="3.20.180.20:FF:000001">
    <property type="entry name" value="Dynein axonemal heavy chain 5"/>
    <property type="match status" value="1"/>
</dbReference>
<dbReference type="InterPro" id="IPR004273">
    <property type="entry name" value="Dynein_heavy_D6_P-loop"/>
</dbReference>
<dbReference type="Pfam" id="PF17857">
    <property type="entry name" value="AAA_lid_1"/>
    <property type="match status" value="1"/>
</dbReference>
<dbReference type="Gene3D" id="6.10.140.1060">
    <property type="match status" value="1"/>
</dbReference>
<dbReference type="InterPro" id="IPR026983">
    <property type="entry name" value="DHC"/>
</dbReference>
<dbReference type="Pfam" id="PF17852">
    <property type="entry name" value="Dynein_AAA_lid"/>
    <property type="match status" value="1"/>
</dbReference>
<keyword evidence="5" id="KW-0677">Repeat</keyword>
<dbReference type="InterPro" id="IPR042222">
    <property type="entry name" value="Dynein_2_N"/>
</dbReference>
<dbReference type="FunFam" id="3.40.50.300:FF:000049">
    <property type="entry name" value="Dynein, axonemal, heavy chain 5"/>
    <property type="match status" value="1"/>
</dbReference>
<feature type="domain" description="Dynein heavy chain AAA 5 extension" evidence="23">
    <location>
        <begin position="2237"/>
        <end position="2354"/>
    </location>
</feature>
<dbReference type="FunFam" id="1.20.140.100:FF:000007">
    <property type="entry name" value="Dynein axonemal heavy chain 9"/>
    <property type="match status" value="1"/>
</dbReference>
<evidence type="ECO:0000259" key="20">
    <source>
        <dbReference type="Pfam" id="PF12777"/>
    </source>
</evidence>
<dbReference type="Gene3D" id="1.10.287.2620">
    <property type="match status" value="1"/>
</dbReference>
<dbReference type="InterPro" id="IPR024317">
    <property type="entry name" value="Dynein_heavy_chain_D4_dom"/>
</dbReference>
<dbReference type="Gene3D" id="1.20.920.30">
    <property type="match status" value="1"/>
</dbReference>
<accession>A0A669Q1J3</accession>
<dbReference type="GO" id="GO:0005930">
    <property type="term" value="C:axoneme"/>
    <property type="evidence" value="ECO:0007669"/>
    <property type="project" value="UniProtKB-SubCell"/>
</dbReference>
<feature type="domain" description="Dynein heavy chain tail" evidence="17">
    <location>
        <begin position="161"/>
        <end position="729"/>
    </location>
</feature>
<dbReference type="FunFam" id="1.10.8.720:FF:000002">
    <property type="entry name" value="Dynein heavy chain 9, axonemal"/>
    <property type="match status" value="1"/>
</dbReference>
<dbReference type="Gene3D" id="1.20.58.1120">
    <property type="match status" value="1"/>
</dbReference>
<evidence type="ECO:0000259" key="25">
    <source>
        <dbReference type="Pfam" id="PF18198"/>
    </source>
</evidence>
<dbReference type="Pfam" id="PF12781">
    <property type="entry name" value="AAA_9"/>
    <property type="match status" value="1"/>
</dbReference>
<dbReference type="FunFam" id="3.40.50.300:FF:000682">
    <property type="entry name" value="Dynein axonemal heavy chain 17"/>
    <property type="match status" value="1"/>
</dbReference>
<keyword evidence="11" id="KW-0505">Motor protein</keyword>
<dbReference type="GO" id="GO:0005524">
    <property type="term" value="F:ATP binding"/>
    <property type="evidence" value="ECO:0007669"/>
    <property type="project" value="UniProtKB-KW"/>
</dbReference>
<evidence type="ECO:0000259" key="17">
    <source>
        <dbReference type="Pfam" id="PF08385"/>
    </source>
</evidence>
<keyword evidence="10" id="KW-0969">Cilium</keyword>
<feature type="domain" description="Dynein heavy chain linker" evidence="18">
    <location>
        <begin position="1223"/>
        <end position="1629"/>
    </location>
</feature>
<dbReference type="Pfam" id="PF03028">
    <property type="entry name" value="Dynein_heavy"/>
    <property type="match status" value="1"/>
</dbReference>
<dbReference type="FunFam" id="1.20.920.20:FF:000003">
    <property type="entry name" value="Dynein axonemal heavy chain 17"/>
    <property type="match status" value="1"/>
</dbReference>
<dbReference type="Gene3D" id="1.10.8.710">
    <property type="match status" value="1"/>
</dbReference>
<evidence type="ECO:0000256" key="8">
    <source>
        <dbReference type="ARBA" id="ARBA00023017"/>
    </source>
</evidence>
<dbReference type="FunFam" id="1.20.58.1120:FF:000002">
    <property type="entry name" value="Dynein heavy chain 9, axonemal"/>
    <property type="match status" value="1"/>
</dbReference>
<evidence type="ECO:0000259" key="16">
    <source>
        <dbReference type="Pfam" id="PF03028"/>
    </source>
</evidence>
<feature type="region of interest" description="Disordered" evidence="15">
    <location>
        <begin position="1"/>
        <end position="21"/>
    </location>
</feature>
<organism evidence="27 28">
    <name type="scientific">Phasianus colchicus</name>
    <name type="common">Common pheasant</name>
    <dbReference type="NCBI Taxonomy" id="9054"/>
    <lineage>
        <taxon>Eukaryota</taxon>
        <taxon>Metazoa</taxon>
        <taxon>Chordata</taxon>
        <taxon>Craniata</taxon>
        <taxon>Vertebrata</taxon>
        <taxon>Euteleostomi</taxon>
        <taxon>Archelosauria</taxon>
        <taxon>Archosauria</taxon>
        <taxon>Dinosauria</taxon>
        <taxon>Saurischia</taxon>
        <taxon>Theropoda</taxon>
        <taxon>Coelurosauria</taxon>
        <taxon>Aves</taxon>
        <taxon>Neognathae</taxon>
        <taxon>Galloanserae</taxon>
        <taxon>Galliformes</taxon>
        <taxon>Phasianidae</taxon>
        <taxon>Phasianinae</taxon>
        <taxon>Phasianus</taxon>
    </lineage>
</organism>
<dbReference type="FunFam" id="3.40.50.300:FF:000219">
    <property type="entry name" value="Dynein axonemal heavy chain 17"/>
    <property type="match status" value="1"/>
</dbReference>
<evidence type="ECO:0000259" key="18">
    <source>
        <dbReference type="Pfam" id="PF08393"/>
    </source>
</evidence>
<evidence type="ECO:0000256" key="1">
    <source>
        <dbReference type="ARBA" id="ARBA00004430"/>
    </source>
</evidence>
<keyword evidence="9 14" id="KW-0175">Coiled coil</keyword>
<dbReference type="Ensembl" id="ENSPCLT00000018203.1">
    <property type="protein sequence ID" value="ENSPCLP00000013680.1"/>
    <property type="gene ID" value="ENSPCLG00000010826.1"/>
</dbReference>
<feature type="coiled-coil region" evidence="14">
    <location>
        <begin position="3565"/>
        <end position="3595"/>
    </location>
</feature>
<dbReference type="InterPro" id="IPR041589">
    <property type="entry name" value="DNAH3_AAA_lid_1"/>
</dbReference>
<keyword evidence="12" id="KW-0206">Cytoskeleton</keyword>
<dbReference type="FunFam" id="1.20.920.30:FF:000003">
    <property type="entry name" value="Dynein axonemal heavy chain 17"/>
    <property type="match status" value="1"/>
</dbReference>
<evidence type="ECO:0000256" key="14">
    <source>
        <dbReference type="SAM" id="Coils"/>
    </source>
</evidence>
<keyword evidence="6" id="KW-0547">Nucleotide-binding</keyword>
<dbReference type="Gene3D" id="1.20.920.20">
    <property type="match status" value="1"/>
</dbReference>
<dbReference type="Gene3D" id="1.20.140.100">
    <property type="entry name" value="Dynein heavy chain, N-terminal domain 2"/>
    <property type="match status" value="1"/>
</dbReference>
<dbReference type="FunFam" id="1.10.8.710:FF:000002">
    <property type="entry name" value="dynein heavy chain 17, axonemal"/>
    <property type="match status" value="1"/>
</dbReference>
<evidence type="ECO:0000256" key="12">
    <source>
        <dbReference type="ARBA" id="ARBA00023212"/>
    </source>
</evidence>
<dbReference type="SUPFAM" id="SSF52540">
    <property type="entry name" value="P-loop containing nucleoside triphosphate hydrolases"/>
    <property type="match status" value="4"/>
</dbReference>
<dbReference type="GO" id="GO:0051959">
    <property type="term" value="F:dynein light intermediate chain binding"/>
    <property type="evidence" value="ECO:0007669"/>
    <property type="project" value="InterPro"/>
</dbReference>
<dbReference type="Pfam" id="PF12780">
    <property type="entry name" value="AAA_8"/>
    <property type="match status" value="1"/>
</dbReference>
<evidence type="ECO:0008006" key="29">
    <source>
        <dbReference type="Google" id="ProtNLM"/>
    </source>
</evidence>
<evidence type="ECO:0000256" key="9">
    <source>
        <dbReference type="ARBA" id="ARBA00023054"/>
    </source>
</evidence>
<evidence type="ECO:0000256" key="7">
    <source>
        <dbReference type="ARBA" id="ARBA00022840"/>
    </source>
</evidence>
<keyword evidence="8" id="KW-0243">Dynein</keyword>
<keyword evidence="4" id="KW-0493">Microtubule</keyword>
<dbReference type="Pfam" id="PF18199">
    <property type="entry name" value="Dynein_C"/>
    <property type="match status" value="1"/>
</dbReference>
<evidence type="ECO:0000256" key="15">
    <source>
        <dbReference type="SAM" id="MobiDB-lite"/>
    </source>
</evidence>
<sequence length="4402" mass="502598">MDERCDVDRAESCHHSPGLSHSTKFHRQVSFLATFWITSKADLWRGPFLLPCPCFTQAWSCLGHSEAGGPSVSCSTFFSIVFLQFILQVIVPILTNRKNHQGWPRVVSQDIIRHVHSLKSAVFVVVGQVKGKTLLPLPADEHCDNFCCLDSCLERIDKSLVHATESAIIDWSYQIQRALKKESSEPLLQGSNPNPKVELEFWKNRCDDLECIYSQLRTRKVRNMIEMLERVESSYLPAFRAMLMDVEAALSEAQDIHLHLMPLRRHLEDIERADFSEVQPLLLPLLHVVCLIWVSSKHYSQPARIVVLLQEICNLLIQQAVVHLSPEDLLKGEMEESLGKVQMVLSILNGFKEAFEDRREELHTYYKSDKEVKEWDFHATMVFARLDSFLKRLEMVEDLLSNALDLMKLEKIEFSGFKGKALSQKVLDMHEEFQEAYKVFAERTYDCLDLTNVVGATRVCFQSSDEELAHIWQGGCGCFSSLSLPAYSPLQLMEMFGSLLERPIIAADVAGKYSDLVHMFSSALSDARLQMQFPCSPPGSPAVHKNMPPVAGALRWAQELRARIQAQFGHFRHITRLCVAVPAKLFRDYLDIFSLINLIFFLYQEKLYINWSQTVSEKSQYNLTQPLIRREPETKLLTVNFDPQLVSVLREVSYLSGSQMGSIPPTAAEIYSAKESYRQMVANLELMVNRYNKILKTVLEVEYPLIQEQLRDIDFKLKEAEETLNWKMEGELQRIQKAKSNVEEIQSFVQSWGSPIFERKDGKKESLLNLEDCQDRLEKRYSLVRESGLRIHLLVKENQNLLTADPASDVWKAYVDYVDEIILDGFFTAIECSLKYLLENTDPKAGLAPLFEVQLDLVIPDLVFRPSLDPGTNDGFYDMMESLLNDIYRISSLVPRLARHSGFPHYQADMEDMADLADMRHDLMGRVQAVMAACCEHRSSFDRYSYLYGDDRKEFFRQFLLYGHILTAAEIEAHAEDGVPETPPTLEQFREQIDSYEKIYEEVNRIEPISVFHSWMKVDARPFKASLLNVAKRWSLLFKQHLIDHVTHSLTDLEEFIKVADEGLSKKVEKGDYNGLVEIMGHLMAIKERQSVTDAMFEPLKQTVELLKAYEQQLPEEVHKQLEELPEKWNNIKKQAIAVKQHVAPLQANEMAALRRSCAAFDAEQHRFRERFRKEAPFRFDAEKPYRLLDAKNIEIKQMESAMTSIYESAALFEVMVPDYKQLKQCRKEMCLLKELWDMISVVNSSLEDWQTTKWVDINVENMDLECKKFARDIRNLDKEMRAWGAFTGLDSRVKNMLTALKAVAELQNPAIRERHWGQLMQVTGVKFVMDSDTTLADLLKLCLHNYEDEVRGIVDKAVREMSMEKVLKELKLTWSSMEFQYEPHPRTNIPLLKSDEELIEILEDNQVQLQNLMTSKCIAFFLEEVSAWQRKLSTVDSVISLWFEVQRTWCHLESIFIGSEDIRMQLPDDSKRFEGIDVDFKELAYGAQETPNVVEATNKPGLSQQLENIQSRLSLCEKALAEYLDRKRLAFPRFYFISSADLLDILSNGTNPQLVQRHLSKLFDNLAKMRFQLDSEQKPTKIGLGMYSKEEEYVSFSEPCDCSGQVEVWLNHVLNSMRATVRDEMTEAVTAYEEKPREQWLFDYPAQIWWTTEVGIAFARLEEGYENAMKEYHKKQVTQLNTLVTMLIGQLSKGDRQKIMTICTIDVHARDVVAKMIVDNAQAFVWLSQLRHRWSDEERHCFANICDAQFLYSYEYLGNTPRLVITPLTDRCYITLTQSLHLTMSGAPAGPAGTGKTETTKDLGRALGIMVYVFNCSEQMDYKSCGNIYKGLSQTGAWGCFDEFNRISVEVLSVVAVQVKSVQDAIREKKKSFSFLGEDINLVPSVGIFITMNPGYAGRTELPENLKALFRPCAMVVPDFELICEIMLVAEGFIEARALARKFITLYQLCKELLSKQDHYDWGLRAIKSVLVVAGSLKRDDPGRPEDQVLMRSLRDFNIPKIVTDDVPVFMGLIGDLFPALDVPRKHDLNFESFVRQAVLDLRLQAEDNFVLKVVQLEELLTVRHSVFVVGNAGTGKSQVMRSLNRTYQIMKRRPVWTDLNPKAVTNDELFGIINPATREWKDGLFSSIMRELANITHDGPKWMVLDGDIDPMWIESLNTVMDDNKVLTLASNERIPLNPTMRLVFEISHLRTATPATVSRAGILYINSADLGWNPPVSSWIDKREIQSERANLTILFDKYLPPCLDTLRTRFKKIIPIPEQSVVQMLCYLLECLLTEENTPPDCPKELYELYFVFAAVWAFGGSMFQDQLVDYRVEFSKWWVAEFKTIKFPSQGTVFDFYIDPETKKFEPWSKLIPQFEFDPEVPLQACLVPTTETVRLRYFMDRLLERQRPVMLVGSAGTGKSVLVGDKLSSLDTDAYVVKKVPFNYYTTSAMLQGVLEKPLEKKAGRNYGPPGTKKLIYFIDDMNMPAVDAYGTVQPHTLIRQHLDYGHWYDRTKLSLKEITNVQYVSCMNPTAGSFTINPRLQRHFCVFALSSPGQDALSRIYSTILMQHLASRNFSEAVQKSAQQLISLALGLHQRVAAAFLPTAIKFHYIFNLRDFSNIFQGLLFSSPECLKQPQDLVKLYLHESNRVYRDKMVEEKDYGTFDKIQLEMVKKFYDDIEETLEQTKQMNVYCHFAKGIGEPSYGPVPTWEGLNQTLVEALDNYNEVNPAMNLVLFEDAMCHVCRINRILESPRGNALLVGVGGSGKQSLTRLAAFISSLEVFQITLRKGYGIPDLKVDLANLYVKAGVKNIGTVFLMTDVQVADEQFLVLVNDLLASGEIPDLFPDDEVENIINSVRNEVKGQGLVDSRETCWKFFIERVRRQLKVALCFSPVGNKLRVRSRRFPAIVSCTAIDWFQEWPQEALESVSLRFLRETDGVEASVKESISKFMAYVHTSVNEMSRLYLSNERRYNYTTPKSFLEQIKLYQNLLMKKRKDLTAKMERLENGLEKLNSTSAQVDDLKAKLAAQEAELKQKNEDADKLIQVVGVETEKVSREKAAADEEEQKVALITQEVQQKQKDCEEDLAKAEPALTAAQAALNTLNKKNLTELKSFGSPPPAVSNVTAAVMVLMAPGGKIPKDRSWKAARATMARVDGFLDSLIKFDKENIHENCLKALQPYLEDPMFKPEFVTTKSYAAAGLCSWVVNIVRFHEVYCDVEPKRQALSRANAELAAAQDRLASIKAKIARLNENLGKLTAKFEKATSDKLKCQQEAEATACTITLANWLVGGLASENVRWAEAVKDFRRQQSTLCGDVLLITAFVSYLGYFTRKYRQDLMDKVWKPYLQQLEVPIPVTPSLDPLTMLTDDADIAAWQNEGLPADRMSTENATILTNCERWPLLVDPQLQGIKWIKAKYGEDLRVIRIGQKGYLDTMEQALAAGELVLIENLEESVDPVLGPLLGRETIKKGRYIKIGDKECEFNPAFRLILHTKLANPHFQPELQAQCTLINFTVTRDGLEEQLLAAVVSAERPDLEQLKSDLTKQQNGFKITLKTLEDNLLSRLSSASGNFLGDTALVENLETTKQTAAEIEEKVQESKVTEAKINEAREHYRPAAARASLLYFAMNDLRAIHPMYQFSLKAFSIVFQKAIERASPDESLQGRVLNLIDSITFSVFQYTTRGLFECDKLTYTAQVTFQILLMSKEINAVELDFLLRYPAQPRVTSPVEFLSNHSWGGIKALSSMEEFRNLDRDIEGSAKRWKKFVESECPEKEKFPQEWKNKSALQRLCIMRAIRPDRMTYAVRDFVEEKLGSKYVAGRPLDFAASFEESGPATPMFFILSPGVDPLKDVEKQGKKLGYTFNNRNFHNVSLGQGQEVVAEQALDVAAAEGHWVILQWCLLSPCPESHIIPQGILENSIKITNEPPTGMHANLHKALDNFSQDTLEMCTRENEFKSILFALCYFHAVVAERRKFGPQGWNRSYPFNTGDLTISVNVLYNYLEASSKVPYDDLRYLFGEIMYGGHITDDWDRRLCKTYLEEFIKPEMLEGEFFLAPGFPLPGNMDYNGYHQYIDDTLPPESPYLYGLHPNAEIGFLTQSSEKLFRVVLEMQPRDSSMGEGGVGTREETVRVTAVSWRSPTGHSLTSLSAPFGTQVKALLDEMLEKLTDEFNIAELMAKVEERTPYIVVAFQECERMNILTSEIKSSLKELDLGLKGELTMTSDMENLLNALFLDIVPESWVKKAYPSTANLGMWFADLLTRIKELETWTGDFSLPSAVWLAGFFNPQSFLTAIMQSTARKNKWPLDKMTLQCDVTKKNREDFASPPREGAYVHGFFMEGARWDAQTGIITDARLKELTPAMPVIFIRAIPADKQDIRSMYPCPVYKTRQRGPTYVWTFNLKTRENPCKWVLAGVALLLQI</sequence>
<dbReference type="Proteomes" id="UP000472261">
    <property type="component" value="Unplaced"/>
</dbReference>
<dbReference type="InterPro" id="IPR043160">
    <property type="entry name" value="Dynein_C_barrel"/>
</dbReference>
<dbReference type="InterPro" id="IPR035706">
    <property type="entry name" value="AAA_9"/>
</dbReference>
<dbReference type="GO" id="GO:0005874">
    <property type="term" value="C:microtubule"/>
    <property type="evidence" value="ECO:0007669"/>
    <property type="project" value="UniProtKB-KW"/>
</dbReference>
<comment type="similarity">
    <text evidence="2">Belongs to the dynein heavy chain family.</text>
</comment>
<evidence type="ECO:0000256" key="11">
    <source>
        <dbReference type="ARBA" id="ARBA00023175"/>
    </source>
</evidence>
<proteinExistence type="inferred from homology"/>
<reference evidence="27" key="2">
    <citation type="submission" date="2025-09" db="UniProtKB">
        <authorList>
            <consortium name="Ensembl"/>
        </authorList>
    </citation>
    <scope>IDENTIFICATION</scope>
</reference>
<feature type="domain" description="Dynein heavy chain AAA lid" evidence="25">
    <location>
        <begin position="3937"/>
        <end position="4073"/>
    </location>
</feature>
<feature type="domain" description="Dynein heavy chain C-terminal" evidence="26">
    <location>
        <begin position="4079"/>
        <end position="4400"/>
    </location>
</feature>
<dbReference type="Pfam" id="PF08393">
    <property type="entry name" value="DHC_N2"/>
    <property type="match status" value="1"/>
</dbReference>
<dbReference type="Gene3D" id="1.20.1270.280">
    <property type="match status" value="1"/>
</dbReference>
<dbReference type="InterPro" id="IPR035699">
    <property type="entry name" value="AAA_6"/>
</dbReference>
<feature type="coiled-coil region" evidence="14">
    <location>
        <begin position="3210"/>
        <end position="3251"/>
    </location>
</feature>
<dbReference type="FunFam" id="3.40.50.300:FF:002141">
    <property type="entry name" value="Dynein heavy chain"/>
    <property type="match status" value="1"/>
</dbReference>
<dbReference type="PANTHER" id="PTHR45703:SF4">
    <property type="entry name" value="DYNEIN AXONEMAL HEAVY CHAIN 17"/>
    <property type="match status" value="1"/>
</dbReference>
<reference evidence="27" key="1">
    <citation type="submission" date="2025-08" db="UniProtKB">
        <authorList>
            <consortium name="Ensembl"/>
        </authorList>
    </citation>
    <scope>IDENTIFICATION</scope>
</reference>
<feature type="compositionally biased region" description="Basic and acidic residues" evidence="15">
    <location>
        <begin position="1"/>
        <end position="14"/>
    </location>
</feature>
<dbReference type="PANTHER" id="PTHR45703">
    <property type="entry name" value="DYNEIN HEAVY CHAIN"/>
    <property type="match status" value="1"/>
</dbReference>
<dbReference type="FunFam" id="1.10.287.2620:FF:000004">
    <property type="entry name" value="Dynein axonemal heavy chain 17"/>
    <property type="match status" value="1"/>
</dbReference>
<dbReference type="InterPro" id="IPR042228">
    <property type="entry name" value="Dynein_linker_3"/>
</dbReference>
<dbReference type="Gene3D" id="1.10.8.1220">
    <property type="match status" value="1"/>
</dbReference>
<evidence type="ECO:0000313" key="27">
    <source>
        <dbReference type="Ensembl" id="ENSPCLP00000013680.1"/>
    </source>
</evidence>
<evidence type="ECO:0000259" key="22">
    <source>
        <dbReference type="Pfam" id="PF12781"/>
    </source>
</evidence>
<keyword evidence="28" id="KW-1185">Reference proteome</keyword>
<dbReference type="GO" id="GO:0045505">
    <property type="term" value="F:dynein intermediate chain binding"/>
    <property type="evidence" value="ECO:0007669"/>
    <property type="project" value="InterPro"/>
</dbReference>
<dbReference type="GO" id="GO:0097729">
    <property type="term" value="C:9+2 motile cilium"/>
    <property type="evidence" value="ECO:0007669"/>
    <property type="project" value="UniProtKB-ARBA"/>
</dbReference>
<dbReference type="FunFam" id="3.10.490.20:FF:000002">
    <property type="entry name" value="Dynein axonemal heavy chain 17"/>
    <property type="match status" value="1"/>
</dbReference>
<dbReference type="Gene3D" id="1.10.8.720">
    <property type="entry name" value="Region D6 of dynein motor"/>
    <property type="match status" value="1"/>
</dbReference>
<evidence type="ECO:0000259" key="23">
    <source>
        <dbReference type="Pfam" id="PF17852"/>
    </source>
</evidence>
<dbReference type="InterPro" id="IPR027417">
    <property type="entry name" value="P-loop_NTPase"/>
</dbReference>
<feature type="domain" description="Dynein heavy chain ATP-binding dynein motor region" evidence="22">
    <location>
        <begin position="3358"/>
        <end position="3575"/>
    </location>
</feature>
<dbReference type="InterPro" id="IPR013602">
    <property type="entry name" value="Dynein_heavy_linker"/>
</dbReference>
<dbReference type="Pfam" id="PF12774">
    <property type="entry name" value="AAA_6"/>
    <property type="match status" value="1"/>
</dbReference>
<dbReference type="GO" id="GO:0007018">
    <property type="term" value="P:microtubule-based movement"/>
    <property type="evidence" value="ECO:0007669"/>
    <property type="project" value="InterPro"/>
</dbReference>
<feature type="domain" description="Dynein heavy chain hydrolytic ATP-binding dynein motor region" evidence="19">
    <location>
        <begin position="1753"/>
        <end position="2079"/>
    </location>
</feature>
<dbReference type="Pfam" id="PF08385">
    <property type="entry name" value="DHC_N1"/>
    <property type="match status" value="1"/>
</dbReference>
<keyword evidence="13" id="KW-0966">Cell projection</keyword>
<feature type="domain" description="Dynein heavy chain AAA module D4" evidence="21">
    <location>
        <begin position="2716"/>
        <end position="2975"/>
    </location>
</feature>
<dbReference type="Gene3D" id="3.20.180.20">
    <property type="entry name" value="Dynein heavy chain, N-terminal domain 2"/>
    <property type="match status" value="1"/>
</dbReference>
<evidence type="ECO:0000256" key="13">
    <source>
        <dbReference type="ARBA" id="ARBA00023273"/>
    </source>
</evidence>
<dbReference type="InterPro" id="IPR043157">
    <property type="entry name" value="Dynein_AAA1S"/>
</dbReference>